<dbReference type="GO" id="GO:0015677">
    <property type="term" value="P:copper ion import"/>
    <property type="evidence" value="ECO:0007669"/>
    <property type="project" value="TreeGrafter"/>
</dbReference>
<evidence type="ECO:0000256" key="8">
    <source>
        <dbReference type="ARBA" id="ARBA00022989"/>
    </source>
</evidence>
<keyword evidence="10" id="KW-0406">Ion transport</keyword>
<dbReference type="Gene3D" id="2.40.30.10">
    <property type="entry name" value="Translation factors"/>
    <property type="match status" value="1"/>
</dbReference>
<dbReference type="SFLD" id="SFLDG01168">
    <property type="entry name" value="Ferric_reductase_subgroup_(FRE"/>
    <property type="match status" value="1"/>
</dbReference>
<protein>
    <recommendedName>
        <fullName evidence="3">ferric-chelate reductase (NADPH)</fullName>
        <ecNumber evidence="3">1.16.1.9</ecNumber>
    </recommendedName>
</protein>
<keyword evidence="9" id="KW-0560">Oxidoreductase</keyword>
<feature type="transmembrane region" description="Helical" evidence="13">
    <location>
        <begin position="164"/>
        <end position="180"/>
    </location>
</feature>
<keyword evidence="11 13" id="KW-0472">Membrane</keyword>
<dbReference type="Proteomes" id="UP000724874">
    <property type="component" value="Unassembled WGS sequence"/>
</dbReference>
<evidence type="ECO:0000256" key="12">
    <source>
        <dbReference type="ARBA" id="ARBA00048483"/>
    </source>
</evidence>
<dbReference type="PANTHER" id="PTHR32361:SF23">
    <property type="entry name" value="FERRIC-CHELATE REDUCTASE"/>
    <property type="match status" value="1"/>
</dbReference>
<dbReference type="InterPro" id="IPR051410">
    <property type="entry name" value="Ferric/Cupric_Reductase"/>
</dbReference>
<evidence type="ECO:0000256" key="1">
    <source>
        <dbReference type="ARBA" id="ARBA00004651"/>
    </source>
</evidence>
<evidence type="ECO:0000256" key="2">
    <source>
        <dbReference type="ARBA" id="ARBA00006278"/>
    </source>
</evidence>
<dbReference type="Gene3D" id="3.40.50.80">
    <property type="entry name" value="Nucleotide-binding domain of ferredoxin-NADP reductase (FNR) module"/>
    <property type="match status" value="1"/>
</dbReference>
<dbReference type="PANTHER" id="PTHR32361">
    <property type="entry name" value="FERRIC/CUPRIC REDUCTASE TRANSMEMBRANE COMPONENT"/>
    <property type="match status" value="1"/>
</dbReference>
<evidence type="ECO:0000256" key="7">
    <source>
        <dbReference type="ARBA" id="ARBA00022982"/>
    </source>
</evidence>
<dbReference type="Pfam" id="PF08022">
    <property type="entry name" value="FAD_binding_8"/>
    <property type="match status" value="1"/>
</dbReference>
<comment type="similarity">
    <text evidence="2">Belongs to the ferric reductase (FRE) family.</text>
</comment>
<evidence type="ECO:0000256" key="5">
    <source>
        <dbReference type="ARBA" id="ARBA00022475"/>
    </source>
</evidence>
<dbReference type="GO" id="GO:0006879">
    <property type="term" value="P:intracellular iron ion homeostasis"/>
    <property type="evidence" value="ECO:0007669"/>
    <property type="project" value="TreeGrafter"/>
</dbReference>
<comment type="caution">
    <text evidence="15">The sequence shown here is derived from an EMBL/GenBank/DDBJ whole genome shotgun (WGS) entry which is preliminary data.</text>
</comment>
<evidence type="ECO:0000256" key="11">
    <source>
        <dbReference type="ARBA" id="ARBA00023136"/>
    </source>
</evidence>
<dbReference type="InterPro" id="IPR039261">
    <property type="entry name" value="FNR_nucleotide-bd"/>
</dbReference>
<dbReference type="Pfam" id="PF08030">
    <property type="entry name" value="NAD_binding_6"/>
    <property type="match status" value="1"/>
</dbReference>
<dbReference type="GO" id="GO:0006826">
    <property type="term" value="P:iron ion transport"/>
    <property type="evidence" value="ECO:0007669"/>
    <property type="project" value="TreeGrafter"/>
</dbReference>
<name>A0A9P5NYF9_GYMJU</name>
<keyword evidence="4" id="KW-0813">Transport</keyword>
<evidence type="ECO:0000256" key="10">
    <source>
        <dbReference type="ARBA" id="ARBA00023065"/>
    </source>
</evidence>
<evidence type="ECO:0000256" key="9">
    <source>
        <dbReference type="ARBA" id="ARBA00023002"/>
    </source>
</evidence>
<keyword evidence="8 13" id="KW-1133">Transmembrane helix</keyword>
<dbReference type="InterPro" id="IPR013130">
    <property type="entry name" value="Fe3_Rdtase_TM_dom"/>
</dbReference>
<keyword evidence="16" id="KW-1185">Reference proteome</keyword>
<keyword evidence="5" id="KW-1003">Cell membrane</keyword>
<evidence type="ECO:0000256" key="4">
    <source>
        <dbReference type="ARBA" id="ARBA00022448"/>
    </source>
</evidence>
<dbReference type="InterPro" id="IPR017927">
    <property type="entry name" value="FAD-bd_FR_type"/>
</dbReference>
<feature type="domain" description="FAD-binding FR-type" evidence="14">
    <location>
        <begin position="318"/>
        <end position="417"/>
    </location>
</feature>
<evidence type="ECO:0000256" key="6">
    <source>
        <dbReference type="ARBA" id="ARBA00022692"/>
    </source>
</evidence>
<feature type="transmembrane region" description="Helical" evidence="13">
    <location>
        <begin position="69"/>
        <end position="90"/>
    </location>
</feature>
<dbReference type="InterPro" id="IPR013112">
    <property type="entry name" value="FAD-bd_8"/>
</dbReference>
<gene>
    <name evidence="15" type="ORF">CPB84DRAFT_1842922</name>
</gene>
<feature type="transmembrane region" description="Helical" evidence="13">
    <location>
        <begin position="239"/>
        <end position="261"/>
    </location>
</feature>
<dbReference type="GO" id="GO:0052851">
    <property type="term" value="F:ferric-chelate reductase (NADPH) activity"/>
    <property type="evidence" value="ECO:0007669"/>
    <property type="project" value="UniProtKB-EC"/>
</dbReference>
<sequence>MDHLETPINITLPPGMDPCILGFTNGTYPNGTKGLGNFKFGHYNPADPEWELCQLHNDYYYNQTKYGLYTTYFLVVAFALAGFFHAFNWLDSYGRLRGSSFGIKMLRVPRAAWRALSYGQIHSYLPTNGTALFLAIAWSFMSAYCWGIRPYYRPPNYGSSPLGLRSEFIATALVPWIYLLPMKHNVLRSLTRLTIETAQTLHKWFGWFCLFFSLVHTIAQTIRALRQAPWTYTYAHNVYYRTGFAALGPLTWLCFLSIPWVRHRFYETFYILHLVGALLFVVFMYLHLDNDLGSWSYMHATVVLWGSALGYRLLLVAHNGLHAPRAVVKPLDESTTLVEIPTKSGFKWSAGQFYWIRFFSIRPLSSHPFTVASLPTDGHLAFIVRTMSGFTKRLPNSKVTAPSRVWLDGPYGTVATKNFYACSSVLFVAGGSGATFVVPLMIDIIQKKKAEQSLCQKIHLVWTAKCQTEFTWYLPQLRALLEDGDDVEVSLHITQSQEEHDIGADTKVVDTQWVPAVGRPNIESLVHGQANTVAGKTGIVVCGPEGMVIDTRNAVAGVQLDVLSRRVLADEVELISELFTL</sequence>
<dbReference type="EC" id="1.16.1.9" evidence="3"/>
<evidence type="ECO:0000259" key="14">
    <source>
        <dbReference type="PROSITE" id="PS51384"/>
    </source>
</evidence>
<organism evidence="15 16">
    <name type="scientific">Gymnopilus junonius</name>
    <name type="common">Spectacular rustgill mushroom</name>
    <name type="synonym">Gymnopilus spectabilis subsp. junonius</name>
    <dbReference type="NCBI Taxonomy" id="109634"/>
    <lineage>
        <taxon>Eukaryota</taxon>
        <taxon>Fungi</taxon>
        <taxon>Dikarya</taxon>
        <taxon>Basidiomycota</taxon>
        <taxon>Agaricomycotina</taxon>
        <taxon>Agaricomycetes</taxon>
        <taxon>Agaricomycetidae</taxon>
        <taxon>Agaricales</taxon>
        <taxon>Agaricineae</taxon>
        <taxon>Hymenogastraceae</taxon>
        <taxon>Gymnopilus</taxon>
    </lineage>
</organism>
<comment type="subcellular location">
    <subcellularLocation>
        <location evidence="1">Cell membrane</location>
        <topology evidence="1">Multi-pass membrane protein</topology>
    </subcellularLocation>
</comment>
<evidence type="ECO:0000256" key="13">
    <source>
        <dbReference type="SAM" id="Phobius"/>
    </source>
</evidence>
<dbReference type="GO" id="GO:0005886">
    <property type="term" value="C:plasma membrane"/>
    <property type="evidence" value="ECO:0007669"/>
    <property type="project" value="UniProtKB-SubCell"/>
</dbReference>
<dbReference type="PROSITE" id="PS51384">
    <property type="entry name" value="FAD_FR"/>
    <property type="match status" value="1"/>
</dbReference>
<feature type="transmembrane region" description="Helical" evidence="13">
    <location>
        <begin position="419"/>
        <end position="442"/>
    </location>
</feature>
<dbReference type="SFLD" id="SFLDS00052">
    <property type="entry name" value="Ferric_Reductase_Domain"/>
    <property type="match status" value="1"/>
</dbReference>
<accession>A0A9P5NYF9</accession>
<keyword evidence="6 13" id="KW-0812">Transmembrane</keyword>
<feature type="transmembrane region" description="Helical" evidence="13">
    <location>
        <begin position="268"/>
        <end position="288"/>
    </location>
</feature>
<comment type="catalytic activity">
    <reaction evidence="12">
        <text>2 a Fe(II)-siderophore + NADP(+) + H(+) = 2 a Fe(III)-siderophore + NADPH</text>
        <dbReference type="Rhea" id="RHEA:28795"/>
        <dbReference type="Rhea" id="RHEA-COMP:11342"/>
        <dbReference type="Rhea" id="RHEA-COMP:11344"/>
        <dbReference type="ChEBI" id="CHEBI:15378"/>
        <dbReference type="ChEBI" id="CHEBI:29033"/>
        <dbReference type="ChEBI" id="CHEBI:29034"/>
        <dbReference type="ChEBI" id="CHEBI:57783"/>
        <dbReference type="ChEBI" id="CHEBI:58349"/>
        <dbReference type="EC" id="1.16.1.9"/>
    </reaction>
</comment>
<dbReference type="CDD" id="cd06186">
    <property type="entry name" value="NOX_Duox_like_FAD_NADP"/>
    <property type="match status" value="1"/>
</dbReference>
<evidence type="ECO:0000313" key="16">
    <source>
        <dbReference type="Proteomes" id="UP000724874"/>
    </source>
</evidence>
<dbReference type="Pfam" id="PF01794">
    <property type="entry name" value="Ferric_reduct"/>
    <property type="match status" value="1"/>
</dbReference>
<proteinExistence type="inferred from homology"/>
<dbReference type="SUPFAM" id="SSF52343">
    <property type="entry name" value="Ferredoxin reductase-like, C-terminal NADP-linked domain"/>
    <property type="match status" value="1"/>
</dbReference>
<dbReference type="AlphaFoldDB" id="A0A9P5NYF9"/>
<dbReference type="SUPFAM" id="SSF63380">
    <property type="entry name" value="Riboflavin synthase domain-like"/>
    <property type="match status" value="1"/>
</dbReference>
<dbReference type="InterPro" id="IPR013121">
    <property type="entry name" value="Fe_red_NAD-bd_6"/>
</dbReference>
<evidence type="ECO:0000256" key="3">
    <source>
        <dbReference type="ARBA" id="ARBA00012668"/>
    </source>
</evidence>
<feature type="transmembrane region" description="Helical" evidence="13">
    <location>
        <begin position="131"/>
        <end position="152"/>
    </location>
</feature>
<feature type="transmembrane region" description="Helical" evidence="13">
    <location>
        <begin position="294"/>
        <end position="315"/>
    </location>
</feature>
<keyword evidence="7" id="KW-0249">Electron transport</keyword>
<dbReference type="InterPro" id="IPR017938">
    <property type="entry name" value="Riboflavin_synthase-like_b-brl"/>
</dbReference>
<dbReference type="OrthoDB" id="17725at2759"/>
<dbReference type="EMBL" id="JADNYJ010000008">
    <property type="protein sequence ID" value="KAF8909688.1"/>
    <property type="molecule type" value="Genomic_DNA"/>
</dbReference>
<feature type="transmembrane region" description="Helical" evidence="13">
    <location>
        <begin position="201"/>
        <end position="219"/>
    </location>
</feature>
<reference evidence="15" key="1">
    <citation type="submission" date="2020-11" db="EMBL/GenBank/DDBJ databases">
        <authorList>
            <consortium name="DOE Joint Genome Institute"/>
            <person name="Ahrendt S."/>
            <person name="Riley R."/>
            <person name="Andreopoulos W."/>
            <person name="LaButti K."/>
            <person name="Pangilinan J."/>
            <person name="Ruiz-duenas F.J."/>
            <person name="Barrasa J.M."/>
            <person name="Sanchez-Garcia M."/>
            <person name="Camarero S."/>
            <person name="Miyauchi S."/>
            <person name="Serrano A."/>
            <person name="Linde D."/>
            <person name="Babiker R."/>
            <person name="Drula E."/>
            <person name="Ayuso-Fernandez I."/>
            <person name="Pacheco R."/>
            <person name="Padilla G."/>
            <person name="Ferreira P."/>
            <person name="Barriuso J."/>
            <person name="Kellner H."/>
            <person name="Castanera R."/>
            <person name="Alfaro M."/>
            <person name="Ramirez L."/>
            <person name="Pisabarro A.G."/>
            <person name="Kuo A."/>
            <person name="Tritt A."/>
            <person name="Lipzen A."/>
            <person name="He G."/>
            <person name="Yan M."/>
            <person name="Ng V."/>
            <person name="Cullen D."/>
            <person name="Martin F."/>
            <person name="Rosso M.-N."/>
            <person name="Henrissat B."/>
            <person name="Hibbett D."/>
            <person name="Martinez A.T."/>
            <person name="Grigoriev I.V."/>
        </authorList>
    </citation>
    <scope>NUCLEOTIDE SEQUENCE</scope>
    <source>
        <strain evidence="15">AH 44721</strain>
    </source>
</reference>
<evidence type="ECO:0000313" key="15">
    <source>
        <dbReference type="EMBL" id="KAF8909688.1"/>
    </source>
</evidence>